<dbReference type="AlphaFoldDB" id="L0R9A6"/>
<dbReference type="RefSeq" id="WP_015335383.1">
    <property type="nucleotide sequence ID" value="NC_020055.1"/>
</dbReference>
<dbReference type="HOGENOM" id="CLU_2698621_0_0_7"/>
<dbReference type="EMBL" id="FO203522">
    <property type="protein sequence ID" value="CCO22775.1"/>
    <property type="molecule type" value="Genomic_DNA"/>
</dbReference>
<gene>
    <name evidence="1" type="ORF">DESAM_20488</name>
</gene>
<dbReference type="PATRIC" id="fig|1121451.3.peg.750"/>
<evidence type="ECO:0000313" key="2">
    <source>
        <dbReference type="Proteomes" id="UP000010808"/>
    </source>
</evidence>
<organism evidence="1 2">
    <name type="scientific">Maridesulfovibrio hydrothermalis AM13 = DSM 14728</name>
    <dbReference type="NCBI Taxonomy" id="1121451"/>
    <lineage>
        <taxon>Bacteria</taxon>
        <taxon>Pseudomonadati</taxon>
        <taxon>Thermodesulfobacteriota</taxon>
        <taxon>Desulfovibrionia</taxon>
        <taxon>Desulfovibrionales</taxon>
        <taxon>Desulfovibrionaceae</taxon>
        <taxon>Maridesulfovibrio</taxon>
    </lineage>
</organism>
<evidence type="ECO:0000313" key="1">
    <source>
        <dbReference type="EMBL" id="CCO22775.1"/>
    </source>
</evidence>
<reference evidence="1 2" key="1">
    <citation type="submission" date="2012-10" db="EMBL/GenBank/DDBJ databases">
        <authorList>
            <person name="Genoscope - CEA"/>
        </authorList>
    </citation>
    <scope>NUCLEOTIDE SEQUENCE [LARGE SCALE GENOMIC DNA]</scope>
    <source>
        <strain evidence="2">AM13 / DSM 14728</strain>
    </source>
</reference>
<dbReference type="eggNOG" id="ENOG5031C25">
    <property type="taxonomic scope" value="Bacteria"/>
</dbReference>
<keyword evidence="2" id="KW-1185">Reference proteome</keyword>
<protein>
    <submittedName>
        <fullName evidence="1">Uncharacterized protein</fullName>
    </submittedName>
</protein>
<dbReference type="Proteomes" id="UP000010808">
    <property type="component" value="Chromosome"/>
</dbReference>
<name>L0R9A6_9BACT</name>
<sequence length="73" mass="8097">MAGGKELTDRFLIALFKRGKAEFLPVTYLKGEGDKVLAKGQSDKLPQILSELTEKGILEEVNGEYKLIKDPFA</sequence>
<proteinExistence type="predicted"/>
<dbReference type="OrthoDB" id="5459838at2"/>
<accession>L0R9A6</accession>
<dbReference type="KEGG" id="dhy:DESAM_20488"/>